<feature type="transmembrane region" description="Helical" evidence="2">
    <location>
        <begin position="635"/>
        <end position="656"/>
    </location>
</feature>
<dbReference type="EMBL" id="OV651830">
    <property type="protein sequence ID" value="CAH1104951.1"/>
    <property type="molecule type" value="Genomic_DNA"/>
</dbReference>
<keyword evidence="4" id="KW-1185">Reference proteome</keyword>
<dbReference type="PANTHER" id="PTHR11360:SF238">
    <property type="entry name" value="SD10469P"/>
    <property type="match status" value="1"/>
</dbReference>
<dbReference type="PANTHER" id="PTHR11360">
    <property type="entry name" value="MONOCARBOXYLATE TRANSPORTER"/>
    <property type="match status" value="1"/>
</dbReference>
<keyword evidence="2" id="KW-1133">Transmembrane helix</keyword>
<dbReference type="InterPro" id="IPR036259">
    <property type="entry name" value="MFS_trans_sf"/>
</dbReference>
<evidence type="ECO:0000256" key="1">
    <source>
        <dbReference type="SAM" id="MobiDB-lite"/>
    </source>
</evidence>
<evidence type="ECO:0000313" key="4">
    <source>
        <dbReference type="Proteomes" id="UP001153636"/>
    </source>
</evidence>
<keyword evidence="2" id="KW-0812">Transmembrane</keyword>
<dbReference type="InterPro" id="IPR050327">
    <property type="entry name" value="Proton-linked_MCT"/>
</dbReference>
<name>A0A9P0CVE7_9CUCU</name>
<evidence type="ECO:0008006" key="5">
    <source>
        <dbReference type="Google" id="ProtNLM"/>
    </source>
</evidence>
<dbReference type="Pfam" id="PF07690">
    <property type="entry name" value="MFS_1"/>
    <property type="match status" value="1"/>
</dbReference>
<dbReference type="AlphaFoldDB" id="A0A9P0CVE7"/>
<gene>
    <name evidence="3" type="ORF">PSYICH_LOCUS5912</name>
</gene>
<dbReference type="Gene3D" id="1.20.1250.20">
    <property type="entry name" value="MFS general substrate transporter like domains"/>
    <property type="match status" value="2"/>
</dbReference>
<keyword evidence="2" id="KW-0472">Membrane</keyword>
<feature type="transmembrane region" description="Helical" evidence="2">
    <location>
        <begin position="543"/>
        <end position="562"/>
    </location>
</feature>
<feature type="transmembrane region" description="Helical" evidence="2">
    <location>
        <begin position="662"/>
        <end position="684"/>
    </location>
</feature>
<feature type="transmembrane region" description="Helical" evidence="2">
    <location>
        <begin position="600"/>
        <end position="623"/>
    </location>
</feature>
<evidence type="ECO:0000313" key="3">
    <source>
        <dbReference type="EMBL" id="CAH1104951.1"/>
    </source>
</evidence>
<feature type="transmembrane region" description="Helical" evidence="2">
    <location>
        <begin position="231"/>
        <end position="248"/>
    </location>
</feature>
<dbReference type="OrthoDB" id="6509908at2759"/>
<dbReference type="SUPFAM" id="SSF103473">
    <property type="entry name" value="MFS general substrate transporter"/>
    <property type="match status" value="1"/>
</dbReference>
<feature type="transmembrane region" description="Helical" evidence="2">
    <location>
        <begin position="104"/>
        <end position="122"/>
    </location>
</feature>
<dbReference type="GO" id="GO:0008028">
    <property type="term" value="F:monocarboxylic acid transmembrane transporter activity"/>
    <property type="evidence" value="ECO:0007669"/>
    <property type="project" value="TreeGrafter"/>
</dbReference>
<feature type="transmembrane region" description="Helical" evidence="2">
    <location>
        <begin position="574"/>
        <end position="594"/>
    </location>
</feature>
<dbReference type="InterPro" id="IPR011701">
    <property type="entry name" value="MFS"/>
</dbReference>
<feature type="region of interest" description="Disordered" evidence="1">
    <location>
        <begin position="1"/>
        <end position="39"/>
    </location>
</feature>
<protein>
    <recommendedName>
        <fullName evidence="5">Monocarboxylate transporter</fullName>
    </recommendedName>
</protein>
<dbReference type="Proteomes" id="UP001153636">
    <property type="component" value="Chromosome 18"/>
</dbReference>
<reference evidence="3" key="1">
    <citation type="submission" date="2022-01" db="EMBL/GenBank/DDBJ databases">
        <authorList>
            <person name="King R."/>
        </authorList>
    </citation>
    <scope>NUCLEOTIDE SEQUENCE</scope>
</reference>
<feature type="transmembrane region" description="Helical" evidence="2">
    <location>
        <begin position="507"/>
        <end position="531"/>
    </location>
</feature>
<sequence length="703" mass="78381">MNSGKNPQRTSIPTSAGQSARSIPISQMGRLPRSRSRTAIRRSTRSVSVPVADAHNLEHYIFIPPDGGYGWVIVTVAFVANFLIDGVTYTFGIFLSELSAEFKVHPTQVALITSYMGGFYYLTGPIACALCNRFGFRFVGLMGGITSAGLFTVASFSHDFFVFTILMGVCTGMAFNFIYTPALLVVGFYFESYRALATSISVTGTSFGIMVFPIIFENSNLLGQFDWRWKFRIISGSFLVLSFLVLAFRPIPPTKLLEQTPFKLERDSSGSLQMEQNESRVTATSTGVVKRIFDQYHNAVFPTVAEYAATLEQQHPRTKLDEPFTFLAILPELSGSGSIYRGSADSSIYLDQLSLMSSYQTQGFWKNLFACCKGGFLGEKLGCKVTPPYASTRCCTSKCCHSKCCAQCRNFCWTAPEMNRPMYRDDILFQGSLATMPEYTFARSRITIPVDVPDPFSRISRNISYHMSVSRVISHRDVAQQKKCVCCPESVIRVLITMIDIRLFKSIAFCLLTMSGFLTMMGLYVPFLLIVERAHELHFKEPWPTQLLTVMGVANMLGRIFCGATSVNPDINPMVVTYITLTLGGITVLMSTFSRTLMSHVIMVITFGTCVASFSTLRTVLLVNIVGLDNLTNGFGITILFYGLALLVGIPLSVFLQTTYGTYKYCFMLAGISITLSGLILMPVDRINRYERNKRRPKVWFDM</sequence>
<feature type="transmembrane region" description="Helical" evidence="2">
    <location>
        <begin position="69"/>
        <end position="92"/>
    </location>
</feature>
<organism evidence="3 4">
    <name type="scientific">Psylliodes chrysocephalus</name>
    <dbReference type="NCBI Taxonomy" id="3402493"/>
    <lineage>
        <taxon>Eukaryota</taxon>
        <taxon>Metazoa</taxon>
        <taxon>Ecdysozoa</taxon>
        <taxon>Arthropoda</taxon>
        <taxon>Hexapoda</taxon>
        <taxon>Insecta</taxon>
        <taxon>Pterygota</taxon>
        <taxon>Neoptera</taxon>
        <taxon>Endopterygota</taxon>
        <taxon>Coleoptera</taxon>
        <taxon>Polyphaga</taxon>
        <taxon>Cucujiformia</taxon>
        <taxon>Chrysomeloidea</taxon>
        <taxon>Chrysomelidae</taxon>
        <taxon>Galerucinae</taxon>
        <taxon>Alticini</taxon>
        <taxon>Psylliodes</taxon>
    </lineage>
</organism>
<feature type="transmembrane region" description="Helical" evidence="2">
    <location>
        <begin position="160"/>
        <end position="189"/>
    </location>
</feature>
<feature type="transmembrane region" description="Helical" evidence="2">
    <location>
        <begin position="196"/>
        <end position="216"/>
    </location>
</feature>
<evidence type="ECO:0000256" key="2">
    <source>
        <dbReference type="SAM" id="Phobius"/>
    </source>
</evidence>
<feature type="compositionally biased region" description="Polar residues" evidence="1">
    <location>
        <begin position="1"/>
        <end position="25"/>
    </location>
</feature>
<proteinExistence type="predicted"/>
<accession>A0A9P0CVE7</accession>
<feature type="transmembrane region" description="Helical" evidence="2">
    <location>
        <begin position="134"/>
        <end position="154"/>
    </location>
</feature>